<keyword evidence="3" id="KW-1185">Reference proteome</keyword>
<organism evidence="2 3">
    <name type="scientific">Tardiphaga alba</name>
    <dbReference type="NCBI Taxonomy" id="340268"/>
    <lineage>
        <taxon>Bacteria</taxon>
        <taxon>Pseudomonadati</taxon>
        <taxon>Pseudomonadota</taxon>
        <taxon>Alphaproteobacteria</taxon>
        <taxon>Hyphomicrobiales</taxon>
        <taxon>Nitrobacteraceae</taxon>
        <taxon>Tardiphaga</taxon>
    </lineage>
</organism>
<accession>A0ABX8A6H3</accession>
<evidence type="ECO:0000259" key="1">
    <source>
        <dbReference type="Pfam" id="PF14088"/>
    </source>
</evidence>
<dbReference type="EMBL" id="CP036498">
    <property type="protein sequence ID" value="QUS38636.1"/>
    <property type="molecule type" value="Genomic_DNA"/>
</dbReference>
<dbReference type="Gene3D" id="3.40.1350.10">
    <property type="match status" value="1"/>
</dbReference>
<name>A0ABX8A6H3_9BRAD</name>
<evidence type="ECO:0000313" key="3">
    <source>
        <dbReference type="Proteomes" id="UP000682843"/>
    </source>
</evidence>
<sequence>MALFTINNDKLESVPLTSYSQEAILERKHLQLLLKNHIAPLAPDLMVLCEEFSDWEDSSRRIDLLCLSKDANLVVVEIKRSEDGGHMELQAIRYAAMVSSMTLEQAVAAHARDKGGDHELATKEILEFLEVGSLDAIELSDDVRIILAASNFSDELVTSVMWLNKSGLDITCVRLAPYKFDGKILIDATQIVPLPEASHYEIKIRNQTNEIRKVKSARHEIFRKFWAQLIERARAKTSLFANRTTSSDHWLSAGIGRSGYVLNLILTEDQSRVECVIRLKEGKEASLAAFQRLQAQKEPLESHFGAPLEWQELPGRLSCRISKDVGAGWRSPEQDWSGLQDELIESAIKLEATFRGPIEKLP</sequence>
<gene>
    <name evidence="2" type="ORF">RPMA_07150</name>
</gene>
<proteinExistence type="predicted"/>
<dbReference type="InterPro" id="IPR025364">
    <property type="entry name" value="DUF4268"/>
</dbReference>
<feature type="domain" description="DUF4268" evidence="1">
    <location>
        <begin position="223"/>
        <end position="355"/>
    </location>
</feature>
<evidence type="ECO:0000313" key="2">
    <source>
        <dbReference type="EMBL" id="QUS38636.1"/>
    </source>
</evidence>
<dbReference type="RefSeq" id="WP_211912171.1">
    <property type="nucleotide sequence ID" value="NZ_CP036498.1"/>
</dbReference>
<protein>
    <submittedName>
        <fullName evidence="2">DUF4268 domain-containing protein</fullName>
    </submittedName>
</protein>
<reference evidence="2 3" key="1">
    <citation type="submission" date="2019-02" db="EMBL/GenBank/DDBJ databases">
        <title>Emended description of the genus Rhodopseudomonas and description of Rhodopseudomonas albus sp. nov., a non-phototrophic, heavy-metal-tolerant bacterium isolated from garden soil.</title>
        <authorList>
            <person name="Bao Z."/>
            <person name="Cao W.W."/>
            <person name="Sato Y."/>
            <person name="Nishizawa T."/>
            <person name="Zhao J."/>
            <person name="Guo Y."/>
            <person name="Ohta H."/>
        </authorList>
    </citation>
    <scope>NUCLEOTIDE SEQUENCE [LARGE SCALE GENOMIC DNA]</scope>
    <source>
        <strain evidence="2 3">SK50-23</strain>
    </source>
</reference>
<dbReference type="Pfam" id="PF14088">
    <property type="entry name" value="DUF4268"/>
    <property type="match status" value="1"/>
</dbReference>
<dbReference type="InterPro" id="IPR011856">
    <property type="entry name" value="tRNA_endonuc-like_dom_sf"/>
</dbReference>
<dbReference type="Proteomes" id="UP000682843">
    <property type="component" value="Chromosome"/>
</dbReference>